<feature type="compositionally biased region" description="Basic and acidic residues" evidence="2">
    <location>
        <begin position="1143"/>
        <end position="1156"/>
    </location>
</feature>
<feature type="compositionally biased region" description="Polar residues" evidence="2">
    <location>
        <begin position="1"/>
        <end position="21"/>
    </location>
</feature>
<feature type="compositionally biased region" description="Basic and acidic residues" evidence="2">
    <location>
        <begin position="60"/>
        <end position="74"/>
    </location>
</feature>
<feature type="region of interest" description="Disordered" evidence="2">
    <location>
        <begin position="176"/>
        <end position="195"/>
    </location>
</feature>
<feature type="region of interest" description="Disordered" evidence="2">
    <location>
        <begin position="335"/>
        <end position="433"/>
    </location>
</feature>
<feature type="compositionally biased region" description="Low complexity" evidence="2">
    <location>
        <begin position="240"/>
        <end position="253"/>
    </location>
</feature>
<feature type="compositionally biased region" description="Pro residues" evidence="2">
    <location>
        <begin position="34"/>
        <end position="44"/>
    </location>
</feature>
<dbReference type="GO" id="GO:0051293">
    <property type="term" value="P:establishment of spindle localization"/>
    <property type="evidence" value="ECO:0007669"/>
    <property type="project" value="TreeGrafter"/>
</dbReference>
<dbReference type="InterPro" id="IPR013889">
    <property type="entry name" value="Karyogamy_KAR9"/>
</dbReference>
<feature type="compositionally biased region" description="Polar residues" evidence="2">
    <location>
        <begin position="881"/>
        <end position="911"/>
    </location>
</feature>
<dbReference type="GO" id="GO:0043332">
    <property type="term" value="C:mating projection tip"/>
    <property type="evidence" value="ECO:0007669"/>
    <property type="project" value="TreeGrafter"/>
</dbReference>
<feature type="compositionally biased region" description="Polar residues" evidence="2">
    <location>
        <begin position="1082"/>
        <end position="1103"/>
    </location>
</feature>
<dbReference type="Proteomes" id="UP000030106">
    <property type="component" value="Unassembled WGS sequence"/>
</dbReference>
<feature type="region of interest" description="Disordered" evidence="2">
    <location>
        <begin position="121"/>
        <end position="167"/>
    </location>
</feature>
<feature type="compositionally biased region" description="Basic residues" evidence="2">
    <location>
        <begin position="45"/>
        <end position="55"/>
    </location>
</feature>
<protein>
    <recommendedName>
        <fullName evidence="5">Karyogamy protein KAR9</fullName>
    </recommendedName>
</protein>
<evidence type="ECO:0008006" key="5">
    <source>
        <dbReference type="Google" id="ProtNLM"/>
    </source>
</evidence>
<sequence>MTAPEQTTVGPRSASPNTATPRLTLPPRVHTVPKPLPSDQSPPHPHSHPHPHIRIQRPYTRLDLRDHHDSDAHDLSNSSPGFADICTADISSLPCPPSLSTSWSSSSIADDSTFASTVTRAHTVSTTSSPSQPPTSTACSRSSSQTRHDALHGDNTSTPSPTPVPAAATVTIRPERPASPAQPIGSVGPASPAEAVRPASSASAASAVVGQLTAAPAASATTTTTTSHAATPVSRPPSATPSAASSAAPSFRKPAPGLAARLKALGFGAVKRSSPIPPPPIELVGRLDEQQLRQLDEKHIAGSITSVISRRGRPWRGAGASSTLKLSVSQPNLRPALAIPDQSPRLPEFDPPDPLEMDTQKYRLPDHTNGNGTKVTLETRREHLQRQASIPSPTLPATPATPPPPPPKNSPPPPTTPPATLGQSDYVPGLSSYFTPTRNRPGSIYTLSRASFANQLAQLTSLQLPDAGSLSSKVSAIPTAAAATTALINAAHQIRSWISKAQEVIGGLDSEDDVEWAAAGGREGLSDVESAIVRFEDLINAYVSAIEELQQRDDSSQVPKQDTHQVVSQMEIILDEWSKIKSTLHNVRGQVEIAMEWEELWNNVLGDIQSEMDELSRLVFEMEERRHRTIAASAGGDNIDIGDLETIVEDGPTTVPHATSPGRLPISTALLSPSSPSTANVVSPGLSQDDSRLLALFARMQPLRASLDFLPMRLSDFQTKAKPIFPTAYDELNMRQTGLNNSYRKLEKDAESLRKELGEDRWVIVFRGAGRQAQKMHQSVERSLIKLREGVDARLHLVNPPVMTKKIESYEAKKVHYSPAIERVLSIIDRGVKDRLTVNGEILRLHHDLQTRWSRLKRNMTETDGVVEAIVADNRSKQLRDSVSSLLSNDRSTVGSGHETPGSSPPSSVIMTSLGFDPHTPVAGKATTRSPNHLAACNRRSSSLPEPASAFSKRQAARLSTIPSSSAGTPVRGSTIPRPAPNLDNRPRWNTSTKTHDLDVGHRYGQIPHSQSHHATPTALATPNRHAYAATSPASTGSKLPTMRGMFHRATSESPQVEQSPSRTSHSRLGLRERLASPGPYAQQSLAKKSSMTAMGNRRTSLQPPRAGHAAEEDRSRPASSLALHREGLLPRMPGRSSPMLSRRKDTVDSKPRWRF</sequence>
<dbReference type="eggNOG" id="ENOG502QUB2">
    <property type="taxonomic scope" value="Eukaryota"/>
</dbReference>
<dbReference type="GO" id="GO:0031578">
    <property type="term" value="P:mitotic spindle orientation checkpoint signaling"/>
    <property type="evidence" value="ECO:0007669"/>
    <property type="project" value="TreeGrafter"/>
</dbReference>
<proteinExistence type="predicted"/>
<evidence type="ECO:0000256" key="2">
    <source>
        <dbReference type="SAM" id="MobiDB-lite"/>
    </source>
</evidence>
<dbReference type="EMBL" id="ANFO01000182">
    <property type="protein sequence ID" value="KGQ11730.1"/>
    <property type="molecule type" value="Genomic_DNA"/>
</dbReference>
<dbReference type="GO" id="GO:0005938">
    <property type="term" value="C:cell cortex"/>
    <property type="evidence" value="ECO:0007669"/>
    <property type="project" value="TreeGrafter"/>
</dbReference>
<feature type="compositionally biased region" description="Pro residues" evidence="2">
    <location>
        <begin position="393"/>
        <end position="417"/>
    </location>
</feature>
<evidence type="ECO:0000313" key="4">
    <source>
        <dbReference type="Proteomes" id="UP000030106"/>
    </source>
</evidence>
<dbReference type="OrthoDB" id="5559380at2759"/>
<dbReference type="GO" id="GO:0005816">
    <property type="term" value="C:spindle pole body"/>
    <property type="evidence" value="ECO:0007669"/>
    <property type="project" value="TreeGrafter"/>
</dbReference>
<accession>A0A0A2VZZ3</accession>
<dbReference type="PANTHER" id="PTHR37271">
    <property type="entry name" value="KARYOGAMY PROTEIN KAR9"/>
    <property type="match status" value="1"/>
</dbReference>
<comment type="caution">
    <text evidence="3">The sequence shown here is derived from an EMBL/GenBank/DDBJ whole genome shotgun (WGS) entry which is preliminary data.</text>
</comment>
<evidence type="ECO:0000313" key="3">
    <source>
        <dbReference type="EMBL" id="KGQ11730.1"/>
    </source>
</evidence>
<keyword evidence="1" id="KW-0175">Coiled coil</keyword>
<feature type="region of interest" description="Disordered" evidence="2">
    <location>
        <begin position="219"/>
        <end position="253"/>
    </location>
</feature>
<evidence type="ECO:0000256" key="1">
    <source>
        <dbReference type="SAM" id="Coils"/>
    </source>
</evidence>
<feature type="compositionally biased region" description="Polar residues" evidence="2">
    <location>
        <begin position="1052"/>
        <end position="1064"/>
    </location>
</feature>
<feature type="compositionally biased region" description="Low complexity" evidence="2">
    <location>
        <begin position="219"/>
        <end position="233"/>
    </location>
</feature>
<organism evidence="3 4">
    <name type="scientific">Beauveria bassiana D1-5</name>
    <dbReference type="NCBI Taxonomy" id="1245745"/>
    <lineage>
        <taxon>Eukaryota</taxon>
        <taxon>Fungi</taxon>
        <taxon>Dikarya</taxon>
        <taxon>Ascomycota</taxon>
        <taxon>Pezizomycotina</taxon>
        <taxon>Sordariomycetes</taxon>
        <taxon>Hypocreomycetidae</taxon>
        <taxon>Hypocreales</taxon>
        <taxon>Cordycipitaceae</taxon>
        <taxon>Beauveria</taxon>
    </lineage>
</organism>
<gene>
    <name evidence="3" type="ORF">BBAD15_g2527</name>
</gene>
<feature type="region of interest" description="Disordered" evidence="2">
    <location>
        <begin position="1049"/>
        <end position="1156"/>
    </location>
</feature>
<dbReference type="AlphaFoldDB" id="A0A0A2VZZ3"/>
<feature type="coiled-coil region" evidence="1">
    <location>
        <begin position="729"/>
        <end position="756"/>
    </location>
</feature>
<reference evidence="3 4" key="1">
    <citation type="submission" date="2012-10" db="EMBL/GenBank/DDBJ databases">
        <title>Genome sequencing and analysis of entomopathogenic fungi Beauveria bassiana D1-5.</title>
        <authorList>
            <person name="Li Q."/>
            <person name="Wang L."/>
            <person name="Zhang Z."/>
            <person name="Wang Q."/>
            <person name="Ren J."/>
            <person name="Wang M."/>
            <person name="Xu W."/>
            <person name="Wang J."/>
            <person name="Lu Y."/>
            <person name="Du Q."/>
            <person name="Sun Z."/>
        </authorList>
    </citation>
    <scope>NUCLEOTIDE SEQUENCE [LARGE SCALE GENOMIC DNA]</scope>
    <source>
        <strain evidence="3 4">D1-5</strain>
    </source>
</reference>
<feature type="region of interest" description="Disordered" evidence="2">
    <location>
        <begin position="880"/>
        <end position="990"/>
    </location>
</feature>
<feature type="compositionally biased region" description="Low complexity" evidence="2">
    <location>
        <begin position="121"/>
        <end position="137"/>
    </location>
</feature>
<dbReference type="HOGENOM" id="CLU_005577_0_0_1"/>
<feature type="region of interest" description="Disordered" evidence="2">
    <location>
        <begin position="1"/>
        <end position="78"/>
    </location>
</feature>
<dbReference type="Pfam" id="PF08580">
    <property type="entry name" value="KAR9"/>
    <property type="match status" value="1"/>
</dbReference>
<dbReference type="GO" id="GO:0030473">
    <property type="term" value="P:nuclear migration along microtubule"/>
    <property type="evidence" value="ECO:0007669"/>
    <property type="project" value="TreeGrafter"/>
</dbReference>
<dbReference type="STRING" id="1245745.A0A0A2VZZ3"/>
<name>A0A0A2VZZ3_BEABA</name>
<dbReference type="PANTHER" id="PTHR37271:SF1">
    <property type="entry name" value="KARYOGAMY PROTEIN KAR9"/>
    <property type="match status" value="1"/>
</dbReference>